<feature type="signal peptide" evidence="1">
    <location>
        <begin position="1"/>
        <end position="25"/>
    </location>
</feature>
<feature type="chain" id="PRO_5022848448" description="EfeO-type cupredoxin-like domain-containing protein" evidence="1">
    <location>
        <begin position="26"/>
        <end position="132"/>
    </location>
</feature>
<organism evidence="2 3">
    <name type="scientific">Rubellimicrobium roseum</name>
    <dbReference type="NCBI Taxonomy" id="687525"/>
    <lineage>
        <taxon>Bacteria</taxon>
        <taxon>Pseudomonadati</taxon>
        <taxon>Pseudomonadota</taxon>
        <taxon>Alphaproteobacteria</taxon>
        <taxon>Rhodobacterales</taxon>
        <taxon>Roseobacteraceae</taxon>
        <taxon>Rubellimicrobium</taxon>
    </lineage>
</organism>
<dbReference type="AlphaFoldDB" id="A0A5C4NK07"/>
<keyword evidence="1" id="KW-0732">Signal</keyword>
<sequence>MTLHRSARLVTLFAVGLALATPALAEEEQGASLRDILAWGTTTTAYVQLVPADGHPADLVFLNELTHGNPLEMIFALELDGLVVDVEVINGIGEEPDIVTVLPPPGFVAVPERLEVDEGQTGRIEIQHALLS</sequence>
<dbReference type="Proteomes" id="UP000305709">
    <property type="component" value="Unassembled WGS sequence"/>
</dbReference>
<keyword evidence="3" id="KW-1185">Reference proteome</keyword>
<proteinExistence type="predicted"/>
<evidence type="ECO:0008006" key="4">
    <source>
        <dbReference type="Google" id="ProtNLM"/>
    </source>
</evidence>
<name>A0A5C4NK07_9RHOB</name>
<evidence type="ECO:0000313" key="3">
    <source>
        <dbReference type="Proteomes" id="UP000305709"/>
    </source>
</evidence>
<accession>A0A5C4NK07</accession>
<reference evidence="2 3" key="1">
    <citation type="submission" date="2019-06" db="EMBL/GenBank/DDBJ databases">
        <authorList>
            <person name="Jiang L."/>
        </authorList>
    </citation>
    <scope>NUCLEOTIDE SEQUENCE [LARGE SCALE GENOMIC DNA]</scope>
    <source>
        <strain evidence="2 3">YIM 48858</strain>
    </source>
</reference>
<dbReference type="EMBL" id="VDFV01000003">
    <property type="protein sequence ID" value="TNC73728.1"/>
    <property type="molecule type" value="Genomic_DNA"/>
</dbReference>
<evidence type="ECO:0000313" key="2">
    <source>
        <dbReference type="EMBL" id="TNC73728.1"/>
    </source>
</evidence>
<evidence type="ECO:0000256" key="1">
    <source>
        <dbReference type="SAM" id="SignalP"/>
    </source>
</evidence>
<dbReference type="OrthoDB" id="7870123at2"/>
<protein>
    <recommendedName>
        <fullName evidence="4">EfeO-type cupredoxin-like domain-containing protein</fullName>
    </recommendedName>
</protein>
<dbReference type="RefSeq" id="WP_139080411.1">
    <property type="nucleotide sequence ID" value="NZ_VDFV01000003.1"/>
</dbReference>
<gene>
    <name evidence="2" type="ORF">FHG71_04405</name>
</gene>
<comment type="caution">
    <text evidence="2">The sequence shown here is derived from an EMBL/GenBank/DDBJ whole genome shotgun (WGS) entry which is preliminary data.</text>
</comment>